<name>A0A1G9SL06_9FIRM</name>
<dbReference type="AlphaFoldDB" id="A0A1G9SL06"/>
<evidence type="ECO:0000256" key="4">
    <source>
        <dbReference type="ARBA" id="ARBA00073849"/>
    </source>
</evidence>
<keyword evidence="6" id="KW-1185">Reference proteome</keyword>
<dbReference type="GO" id="GO:0046421">
    <property type="term" value="F:methylisocitrate lyase activity"/>
    <property type="evidence" value="ECO:0007669"/>
    <property type="project" value="UniProtKB-ARBA"/>
</dbReference>
<dbReference type="PANTHER" id="PTHR42905:SF5">
    <property type="entry name" value="CARBOXYVINYL-CARBOXYPHOSPHONATE PHOSPHORYLMUTASE, CHLOROPLASTIC"/>
    <property type="match status" value="1"/>
</dbReference>
<dbReference type="InterPro" id="IPR015813">
    <property type="entry name" value="Pyrv/PenolPyrv_kinase-like_dom"/>
</dbReference>
<dbReference type="Gene3D" id="3.20.20.60">
    <property type="entry name" value="Phosphoenolpyruvate-binding domains"/>
    <property type="match status" value="1"/>
</dbReference>
<gene>
    <name evidence="5" type="ORF">SAMN05660299_00759</name>
</gene>
<dbReference type="InterPro" id="IPR040442">
    <property type="entry name" value="Pyrv_kinase-like_dom_sf"/>
</dbReference>
<dbReference type="EMBL" id="FNHQ01000005">
    <property type="protein sequence ID" value="SDM36099.1"/>
    <property type="molecule type" value="Genomic_DNA"/>
</dbReference>
<dbReference type="Proteomes" id="UP000199309">
    <property type="component" value="Unassembled WGS sequence"/>
</dbReference>
<dbReference type="InterPro" id="IPR018523">
    <property type="entry name" value="Isocitrate_lyase_ph_CS"/>
</dbReference>
<reference evidence="5 6" key="1">
    <citation type="submission" date="2016-10" db="EMBL/GenBank/DDBJ databases">
        <authorList>
            <person name="de Groot N.N."/>
        </authorList>
    </citation>
    <scope>NUCLEOTIDE SEQUENCE [LARGE SCALE GENOMIC DNA]</scope>
    <source>
        <strain evidence="5 6">DSM 16981</strain>
    </source>
</reference>
<dbReference type="PROSITE" id="PS00161">
    <property type="entry name" value="ISOCITRATE_LYASE"/>
    <property type="match status" value="1"/>
</dbReference>
<proteinExistence type="inferred from homology"/>
<evidence type="ECO:0000256" key="1">
    <source>
        <dbReference type="ARBA" id="ARBA00009282"/>
    </source>
</evidence>
<sequence length="292" mass="31673">MTNKKKFRELLAAPDILVLPGVYDAFSAKMAEKAGFSGVIMGGYQVAASMLGEPDVGYVSLTEMTFSLRNICNAVTIPVVSDGDTGYGNAMNVRRMVREYENAGTAAILLEDQVWPKKCGHMEGKKVISREEHVMKIKAAAEAKKDPDLVIIGRTDARAVNGLDDALDRARSYAEAGADMLFVEAPQSLEEMKRIVSVLKPLGKPLLANMVEHGKTPGLTANDLQDIGFDAVVFPVSAIYAMAQTLMKLFAVLKQNGTTASLADTMMSFTEFNQLIGLPAYTAMEETYTVRS</sequence>
<evidence type="ECO:0000313" key="6">
    <source>
        <dbReference type="Proteomes" id="UP000199309"/>
    </source>
</evidence>
<comment type="similarity">
    <text evidence="1">Belongs to the isocitrate lyase/PEP mutase superfamily. Methylisocitrate lyase family.</text>
</comment>
<dbReference type="Pfam" id="PF13714">
    <property type="entry name" value="PEP_mutase"/>
    <property type="match status" value="1"/>
</dbReference>
<dbReference type="PANTHER" id="PTHR42905">
    <property type="entry name" value="PHOSPHOENOLPYRUVATE CARBOXYLASE"/>
    <property type="match status" value="1"/>
</dbReference>
<dbReference type="SUPFAM" id="SSF51621">
    <property type="entry name" value="Phosphoenolpyruvate/pyruvate domain"/>
    <property type="match status" value="1"/>
</dbReference>
<evidence type="ECO:0000256" key="2">
    <source>
        <dbReference type="ARBA" id="ARBA00051150"/>
    </source>
</evidence>
<dbReference type="OrthoDB" id="8629576at2"/>
<keyword evidence="5" id="KW-0456">Lyase</keyword>
<dbReference type="FunFam" id="3.20.20.60:FF:000009">
    <property type="entry name" value="2-methylisocitrate lyase"/>
    <property type="match status" value="1"/>
</dbReference>
<accession>A0A1G9SL06</accession>
<evidence type="ECO:0000313" key="5">
    <source>
        <dbReference type="EMBL" id="SDM36099.1"/>
    </source>
</evidence>
<dbReference type="InterPro" id="IPR039556">
    <property type="entry name" value="ICL/PEPM"/>
</dbReference>
<dbReference type="RefSeq" id="WP_091648276.1">
    <property type="nucleotide sequence ID" value="NZ_FNHQ01000005.1"/>
</dbReference>
<organism evidence="5 6">
    <name type="scientific">Megasphaera paucivorans</name>
    <dbReference type="NCBI Taxonomy" id="349095"/>
    <lineage>
        <taxon>Bacteria</taxon>
        <taxon>Bacillati</taxon>
        <taxon>Bacillota</taxon>
        <taxon>Negativicutes</taxon>
        <taxon>Veillonellales</taxon>
        <taxon>Veillonellaceae</taxon>
        <taxon>Megasphaera</taxon>
    </lineage>
</organism>
<comment type="catalytic activity">
    <reaction evidence="2">
        <text>3-hydroxybutane-1,2,3-tricarboxylate = pyruvate + succinate</text>
        <dbReference type="Rhea" id="RHEA:57504"/>
        <dbReference type="ChEBI" id="CHEBI:15361"/>
        <dbReference type="ChEBI" id="CHEBI:30031"/>
        <dbReference type="ChEBI" id="CHEBI:141790"/>
    </reaction>
</comment>
<comment type="function">
    <text evidence="3">Involved in the methylcitric acid cycle. Catalyzes the cleavage of 2-methylisocitrate to yield pyruvate and succinate.</text>
</comment>
<dbReference type="STRING" id="349095.SAMN05660299_00759"/>
<evidence type="ECO:0000256" key="3">
    <source>
        <dbReference type="ARBA" id="ARBA00058526"/>
    </source>
</evidence>
<protein>
    <recommendedName>
        <fullName evidence="4">2-methylisocitrate lyase</fullName>
    </recommendedName>
</protein>
<dbReference type="CDD" id="cd00377">
    <property type="entry name" value="ICL_PEPM"/>
    <property type="match status" value="1"/>
</dbReference>